<sequence>MLSRLSILQKTVAGFAIILLLMAISTGVAWYGISDASSGFRRYRSLARDSNFCSDITDRIMQMRLLAKNFDISGNPKFVAEFANKREEIDAFIAQADQRISAPELKEILDEIRNAANEYYQAFSQIVEYRRIRDAKRSEVLDQEGPKMVQQLKSIITSAQADQDVVAASLAGVALNDLMNARLNVFKLITSKDPQFDTATHRAIDELSANLNTLDSELQNPERRKLLANLSEESQVYQKAYSEMAAALTQERELVQQRLDVFGPQVANLAGTLNGKITAEQDNLGPIVEASNQTTLISVAVVSFGAIVLGLAISVLQSRSIVLPIRRVMTILGAISEGDLRQRLEITSQDEVGKMSGSVNHMVENLQNAMQALARNSEAISQSAQDMTLTAESMATVSSETKSQSTSAAAATEELSINMRKLSENAMNMSANMETVSSAVEEMSISISQIANSMDQVSHIATEAHDLSDSGRSLLNELNSAANEIGDVVILIQDIAEQTNLLALNATIEAARAGEAGKGFAVVASEVKELARQTGDATEDIENRVLRIQSASTESIQSNESIREVVERLNKISQDVAAAVEEQSATTQEIARSVALANSAAQNVSSSVSESATAGEEIARSVTSVDGGALRVSQGASETQSHSGALTGISCELQTLVGQFQV</sequence>
<organism evidence="11 12">
    <name type="scientific">Bremerella cremea</name>
    <dbReference type="NCBI Taxonomy" id="1031537"/>
    <lineage>
        <taxon>Bacteria</taxon>
        <taxon>Pseudomonadati</taxon>
        <taxon>Planctomycetota</taxon>
        <taxon>Planctomycetia</taxon>
        <taxon>Pirellulales</taxon>
        <taxon>Pirellulaceae</taxon>
        <taxon>Bremerella</taxon>
    </lineage>
</organism>
<evidence type="ECO:0000256" key="3">
    <source>
        <dbReference type="ARBA" id="ARBA00023224"/>
    </source>
</evidence>
<dbReference type="PROSITE" id="PS50111">
    <property type="entry name" value="CHEMOTAXIS_TRANSDUC_2"/>
    <property type="match status" value="1"/>
</dbReference>
<dbReference type="InterPro" id="IPR003660">
    <property type="entry name" value="HAMP_dom"/>
</dbReference>
<dbReference type="Gene3D" id="6.10.340.10">
    <property type="match status" value="1"/>
</dbReference>
<feature type="transmembrane region" description="Helical" evidence="6">
    <location>
        <begin position="12"/>
        <end position="33"/>
    </location>
</feature>
<comment type="caution">
    <text evidence="11">The sequence shown here is derived from an EMBL/GenBank/DDBJ whole genome shotgun (WGS) entry which is preliminary data.</text>
</comment>
<keyword evidence="6" id="KW-1133">Transmembrane helix</keyword>
<feature type="domain" description="HAMP" evidence="9">
    <location>
        <begin position="319"/>
        <end position="371"/>
    </location>
</feature>
<keyword evidence="6" id="KW-0812">Transmembrane</keyword>
<dbReference type="AlphaFoldDB" id="A0A368KRE5"/>
<comment type="subcellular location">
    <subcellularLocation>
        <location evidence="1">Cell inner membrane</location>
        <topology evidence="1">Multi-pass membrane protein</topology>
    </subcellularLocation>
</comment>
<dbReference type="InterPro" id="IPR000727">
    <property type="entry name" value="T_SNARE_dom"/>
</dbReference>
<dbReference type="PROSITE" id="PS50192">
    <property type="entry name" value="T_SNARE"/>
    <property type="match status" value="1"/>
</dbReference>
<dbReference type="Proteomes" id="UP000253562">
    <property type="component" value="Unassembled WGS sequence"/>
</dbReference>
<keyword evidence="6" id="KW-0472">Membrane</keyword>
<dbReference type="Gene3D" id="1.20.1440.210">
    <property type="match status" value="1"/>
</dbReference>
<evidence type="ECO:0000259" key="7">
    <source>
        <dbReference type="PROSITE" id="PS50111"/>
    </source>
</evidence>
<evidence type="ECO:0000313" key="11">
    <source>
        <dbReference type="EMBL" id="RCS49376.1"/>
    </source>
</evidence>
<dbReference type="Gene3D" id="1.10.287.950">
    <property type="entry name" value="Methyl-accepting chemotaxis protein"/>
    <property type="match status" value="1"/>
</dbReference>
<dbReference type="CDD" id="cd06225">
    <property type="entry name" value="HAMP"/>
    <property type="match status" value="1"/>
</dbReference>
<dbReference type="SUPFAM" id="SSF58104">
    <property type="entry name" value="Methyl-accepting chemotaxis protein (MCP) signaling domain"/>
    <property type="match status" value="1"/>
</dbReference>
<comment type="similarity">
    <text evidence="4">Belongs to the methyl-accepting chemotaxis (MCP) protein family.</text>
</comment>
<protein>
    <submittedName>
        <fullName evidence="11">HAMP domain-containing protein</fullName>
    </submittedName>
</protein>
<evidence type="ECO:0000259" key="9">
    <source>
        <dbReference type="PROSITE" id="PS50885"/>
    </source>
</evidence>
<evidence type="ECO:0000259" key="8">
    <source>
        <dbReference type="PROSITE" id="PS50192"/>
    </source>
</evidence>
<evidence type="ECO:0000313" key="12">
    <source>
        <dbReference type="Proteomes" id="UP000253562"/>
    </source>
</evidence>
<dbReference type="GO" id="GO:0007165">
    <property type="term" value="P:signal transduction"/>
    <property type="evidence" value="ECO:0007669"/>
    <property type="project" value="UniProtKB-KW"/>
</dbReference>
<feature type="domain" description="T-SNARE coiled-coil homology" evidence="8">
    <location>
        <begin position="549"/>
        <end position="611"/>
    </location>
</feature>
<dbReference type="SMART" id="SM01358">
    <property type="entry name" value="HBM"/>
    <property type="match status" value="1"/>
</dbReference>
<keyword evidence="2" id="KW-1003">Cell membrane</keyword>
<keyword evidence="3 5" id="KW-0807">Transducer</keyword>
<dbReference type="OrthoDB" id="2489132at2"/>
<reference evidence="11 12" key="1">
    <citation type="submission" date="2018-07" db="EMBL/GenBank/DDBJ databases">
        <title>Comparative genomes isolates from brazilian mangrove.</title>
        <authorList>
            <person name="De Araujo J.E."/>
            <person name="Taketani R.G."/>
            <person name="Silva M.C.P."/>
            <person name="Lourenco M.V."/>
            <person name="Oliveira V.M."/>
            <person name="Andreote F.D."/>
        </authorList>
    </citation>
    <scope>NUCLEOTIDE SEQUENCE [LARGE SCALE GENOMIC DNA]</scope>
    <source>
        <strain evidence="11 12">HEX PRIS-MGV</strain>
    </source>
</reference>
<feature type="domain" description="Methyl-accepting transducer" evidence="7">
    <location>
        <begin position="376"/>
        <end position="626"/>
    </location>
</feature>
<dbReference type="Pfam" id="PF00015">
    <property type="entry name" value="MCPsignal"/>
    <property type="match status" value="1"/>
</dbReference>
<dbReference type="Pfam" id="PF00672">
    <property type="entry name" value="HAMP"/>
    <property type="match status" value="1"/>
</dbReference>
<dbReference type="PANTHER" id="PTHR32089:SF112">
    <property type="entry name" value="LYSOZYME-LIKE PROTEIN-RELATED"/>
    <property type="match status" value="1"/>
</dbReference>
<dbReference type="SMART" id="SM00304">
    <property type="entry name" value="HAMP"/>
    <property type="match status" value="1"/>
</dbReference>
<dbReference type="RefSeq" id="WP_114369090.1">
    <property type="nucleotide sequence ID" value="NZ_QPEX01000024.1"/>
</dbReference>
<dbReference type="InterPro" id="IPR004089">
    <property type="entry name" value="MCPsignal_dom"/>
</dbReference>
<accession>A0A368KRE5</accession>
<keyword evidence="2" id="KW-0997">Cell inner membrane</keyword>
<feature type="domain" description="HBM" evidence="10">
    <location>
        <begin position="45"/>
        <end position="285"/>
    </location>
</feature>
<evidence type="ECO:0000256" key="1">
    <source>
        <dbReference type="ARBA" id="ARBA00004429"/>
    </source>
</evidence>
<dbReference type="PANTHER" id="PTHR32089">
    <property type="entry name" value="METHYL-ACCEPTING CHEMOTAXIS PROTEIN MCPB"/>
    <property type="match status" value="1"/>
</dbReference>
<evidence type="ECO:0000256" key="6">
    <source>
        <dbReference type="SAM" id="Phobius"/>
    </source>
</evidence>
<gene>
    <name evidence="11" type="ORF">DTL42_12665</name>
</gene>
<evidence type="ECO:0000256" key="5">
    <source>
        <dbReference type="PROSITE-ProRule" id="PRU00284"/>
    </source>
</evidence>
<dbReference type="PROSITE" id="PS51753">
    <property type="entry name" value="HBM"/>
    <property type="match status" value="1"/>
</dbReference>
<evidence type="ECO:0000256" key="4">
    <source>
        <dbReference type="ARBA" id="ARBA00029447"/>
    </source>
</evidence>
<proteinExistence type="inferred from homology"/>
<dbReference type="EMBL" id="QPEX01000024">
    <property type="protein sequence ID" value="RCS49376.1"/>
    <property type="molecule type" value="Genomic_DNA"/>
</dbReference>
<evidence type="ECO:0000259" key="10">
    <source>
        <dbReference type="PROSITE" id="PS51753"/>
    </source>
</evidence>
<dbReference type="InterPro" id="IPR032255">
    <property type="entry name" value="HBM"/>
</dbReference>
<evidence type="ECO:0000256" key="2">
    <source>
        <dbReference type="ARBA" id="ARBA00022519"/>
    </source>
</evidence>
<dbReference type="SMART" id="SM00283">
    <property type="entry name" value="MA"/>
    <property type="match status" value="1"/>
</dbReference>
<dbReference type="GO" id="GO:0005886">
    <property type="term" value="C:plasma membrane"/>
    <property type="evidence" value="ECO:0007669"/>
    <property type="project" value="UniProtKB-SubCell"/>
</dbReference>
<name>A0A368KRE5_9BACT</name>
<dbReference type="PROSITE" id="PS50885">
    <property type="entry name" value="HAMP"/>
    <property type="match status" value="1"/>
</dbReference>